<evidence type="ECO:0000256" key="1">
    <source>
        <dbReference type="ARBA" id="ARBA00004167"/>
    </source>
</evidence>
<evidence type="ECO:0000313" key="11">
    <source>
        <dbReference type="EMBL" id="KAL1373925.1"/>
    </source>
</evidence>
<comment type="caution">
    <text evidence="8">Lacks conserved residue(s) required for the propagation of feature annotation.</text>
</comment>
<name>A0ABD1CC22_CULPP</name>
<evidence type="ECO:0000256" key="2">
    <source>
        <dbReference type="ARBA" id="ARBA00004308"/>
    </source>
</evidence>
<keyword evidence="3 10" id="KW-0812">Transmembrane</keyword>
<dbReference type="SUPFAM" id="SSF57424">
    <property type="entry name" value="LDL receptor-like module"/>
    <property type="match status" value="1"/>
</dbReference>
<evidence type="ECO:0000256" key="10">
    <source>
        <dbReference type="SAM" id="Phobius"/>
    </source>
</evidence>
<dbReference type="PANTHER" id="PTHR24270">
    <property type="entry name" value="LOW-DENSITY LIPOPROTEIN RECEPTOR-RELATED"/>
    <property type="match status" value="1"/>
</dbReference>
<keyword evidence="12" id="KW-1185">Reference proteome</keyword>
<evidence type="ECO:0000256" key="9">
    <source>
        <dbReference type="SAM" id="MobiDB-lite"/>
    </source>
</evidence>
<evidence type="ECO:0000256" key="5">
    <source>
        <dbReference type="ARBA" id="ARBA00022989"/>
    </source>
</evidence>
<dbReference type="GO" id="GO:0016020">
    <property type="term" value="C:membrane"/>
    <property type="evidence" value="ECO:0007669"/>
    <property type="project" value="UniProtKB-SubCell"/>
</dbReference>
<dbReference type="GO" id="GO:0016192">
    <property type="term" value="P:vesicle-mediated transport"/>
    <property type="evidence" value="ECO:0007669"/>
    <property type="project" value="UniProtKB-ARBA"/>
</dbReference>
<evidence type="ECO:0000256" key="8">
    <source>
        <dbReference type="PROSITE-ProRule" id="PRU00124"/>
    </source>
</evidence>
<evidence type="ECO:0000256" key="7">
    <source>
        <dbReference type="ARBA" id="ARBA00023157"/>
    </source>
</evidence>
<feature type="disulfide bond" evidence="8">
    <location>
        <begin position="149"/>
        <end position="161"/>
    </location>
</feature>
<feature type="compositionally biased region" description="Basic and acidic residues" evidence="9">
    <location>
        <begin position="55"/>
        <end position="64"/>
    </location>
</feature>
<keyword evidence="7 8" id="KW-1015">Disulfide bond</keyword>
<dbReference type="PROSITE" id="PS50068">
    <property type="entry name" value="LDLRA_2"/>
    <property type="match status" value="1"/>
</dbReference>
<evidence type="ECO:0000256" key="3">
    <source>
        <dbReference type="ARBA" id="ARBA00022692"/>
    </source>
</evidence>
<dbReference type="InterPro" id="IPR023415">
    <property type="entry name" value="LDLR_class-A_CS"/>
</dbReference>
<dbReference type="Pfam" id="PF00057">
    <property type="entry name" value="Ldl_recept_a"/>
    <property type="match status" value="1"/>
</dbReference>
<feature type="disulfide bond" evidence="8">
    <location>
        <begin position="156"/>
        <end position="174"/>
    </location>
</feature>
<dbReference type="SMART" id="SM00192">
    <property type="entry name" value="LDLa"/>
    <property type="match status" value="1"/>
</dbReference>
<dbReference type="Proteomes" id="UP001562425">
    <property type="component" value="Unassembled WGS sequence"/>
</dbReference>
<dbReference type="Gene3D" id="4.10.400.10">
    <property type="entry name" value="Low-density Lipoprotein Receptor"/>
    <property type="match status" value="1"/>
</dbReference>
<evidence type="ECO:0000313" key="12">
    <source>
        <dbReference type="Proteomes" id="UP001562425"/>
    </source>
</evidence>
<feature type="compositionally biased region" description="Low complexity" evidence="9">
    <location>
        <begin position="66"/>
        <end position="86"/>
    </location>
</feature>
<dbReference type="InterPro" id="IPR036055">
    <property type="entry name" value="LDL_receptor-like_sf"/>
</dbReference>
<keyword evidence="5 10" id="KW-1133">Transmembrane helix</keyword>
<accession>A0ABD1CC22</accession>
<comment type="subcellular location">
    <subcellularLocation>
        <location evidence="2">Endomembrane system</location>
    </subcellularLocation>
    <subcellularLocation>
        <location evidence="1">Membrane</location>
        <topology evidence="1">Single-pass membrane protein</topology>
    </subcellularLocation>
</comment>
<dbReference type="GO" id="GO:0012505">
    <property type="term" value="C:endomembrane system"/>
    <property type="evidence" value="ECO:0007669"/>
    <property type="project" value="UniProtKB-SubCell"/>
</dbReference>
<feature type="compositionally biased region" description="Polar residues" evidence="9">
    <location>
        <begin position="20"/>
        <end position="36"/>
    </location>
</feature>
<dbReference type="InterPro" id="IPR050685">
    <property type="entry name" value="LDLR"/>
</dbReference>
<comment type="caution">
    <text evidence="11">The sequence shown here is derived from an EMBL/GenBank/DDBJ whole genome shotgun (WGS) entry which is preliminary data.</text>
</comment>
<dbReference type="AlphaFoldDB" id="A0ABD1CC22"/>
<protein>
    <submittedName>
        <fullName evidence="11">Uncharacterized protein</fullName>
    </submittedName>
</protein>
<feature type="compositionally biased region" description="Basic residues" evidence="9">
    <location>
        <begin position="1"/>
        <end position="10"/>
    </location>
</feature>
<evidence type="ECO:0000256" key="4">
    <source>
        <dbReference type="ARBA" id="ARBA00022737"/>
    </source>
</evidence>
<dbReference type="CDD" id="cd00112">
    <property type="entry name" value="LDLa"/>
    <property type="match status" value="1"/>
</dbReference>
<feature type="transmembrane region" description="Helical" evidence="10">
    <location>
        <begin position="97"/>
        <end position="117"/>
    </location>
</feature>
<sequence>MSNFHRHRHKKDCDDDSAGGTMSSPNRSNCDNCTTRTRPDDDCPVPEVATSWHDGTSDHRRESRVITATARSSPTSSTISSSPSWSNNHKSQRSWNVMLATCPVALLLLLLLASPLVRVEAEPASRVLTAAQKQAQLNQQNQQQQRHQCAMSEHTCNNGRCVPLNKYCNNVNDCGDGSDEPRFCTRCNRTYYGNIGLTYDLELHRPKEDRIPYVCILTFTAAGGNNGDIVQVSQFGSQNRVAVLPVC</sequence>
<dbReference type="EMBL" id="JBEHCU010013827">
    <property type="protein sequence ID" value="KAL1373925.1"/>
    <property type="molecule type" value="Genomic_DNA"/>
</dbReference>
<keyword evidence="6 10" id="KW-0472">Membrane</keyword>
<feature type="region of interest" description="Disordered" evidence="9">
    <location>
        <begin position="1"/>
        <end position="90"/>
    </location>
</feature>
<proteinExistence type="predicted"/>
<reference evidence="11 12" key="1">
    <citation type="submission" date="2024-05" db="EMBL/GenBank/DDBJ databases">
        <title>Culex pipiens pipiens assembly and annotation.</title>
        <authorList>
            <person name="Alout H."/>
            <person name="Durand T."/>
        </authorList>
    </citation>
    <scope>NUCLEOTIDE SEQUENCE [LARGE SCALE GENOMIC DNA]</scope>
    <source>
        <strain evidence="11">HA-2024</strain>
        <tissue evidence="11">Whole body</tissue>
    </source>
</reference>
<gene>
    <name evidence="11" type="ORF">pipiens_005059</name>
</gene>
<keyword evidence="4" id="KW-0677">Repeat</keyword>
<evidence type="ECO:0000256" key="6">
    <source>
        <dbReference type="ARBA" id="ARBA00023136"/>
    </source>
</evidence>
<dbReference type="InterPro" id="IPR002172">
    <property type="entry name" value="LDrepeatLR_classA_rpt"/>
</dbReference>
<dbReference type="PROSITE" id="PS01209">
    <property type="entry name" value="LDLRA_1"/>
    <property type="match status" value="1"/>
</dbReference>
<organism evidence="11 12">
    <name type="scientific">Culex pipiens pipiens</name>
    <name type="common">Northern house mosquito</name>
    <dbReference type="NCBI Taxonomy" id="38569"/>
    <lineage>
        <taxon>Eukaryota</taxon>
        <taxon>Metazoa</taxon>
        <taxon>Ecdysozoa</taxon>
        <taxon>Arthropoda</taxon>
        <taxon>Hexapoda</taxon>
        <taxon>Insecta</taxon>
        <taxon>Pterygota</taxon>
        <taxon>Neoptera</taxon>
        <taxon>Endopterygota</taxon>
        <taxon>Diptera</taxon>
        <taxon>Nematocera</taxon>
        <taxon>Culicoidea</taxon>
        <taxon>Culicidae</taxon>
        <taxon>Culicinae</taxon>
        <taxon>Culicini</taxon>
        <taxon>Culex</taxon>
        <taxon>Culex</taxon>
    </lineage>
</organism>